<feature type="transmembrane region" description="Helical" evidence="6">
    <location>
        <begin position="217"/>
        <end position="237"/>
    </location>
</feature>
<evidence type="ECO:0000256" key="2">
    <source>
        <dbReference type="ARBA" id="ARBA00010350"/>
    </source>
</evidence>
<keyword evidence="4 6" id="KW-1133">Transmembrane helix</keyword>
<keyword evidence="8" id="KW-1185">Reference proteome</keyword>
<dbReference type="AlphaFoldDB" id="A0A2Z3LF62"/>
<dbReference type="InterPro" id="IPR006214">
    <property type="entry name" value="Bax_inhibitor_1-related"/>
</dbReference>
<dbReference type="EMBL" id="CP029619">
    <property type="protein sequence ID" value="AWN82316.1"/>
    <property type="molecule type" value="Genomic_DNA"/>
</dbReference>
<evidence type="ECO:0000256" key="3">
    <source>
        <dbReference type="ARBA" id="ARBA00022692"/>
    </source>
</evidence>
<evidence type="ECO:0000313" key="7">
    <source>
        <dbReference type="EMBL" id="AWN82316.1"/>
    </source>
</evidence>
<accession>A0A2Z3LF62</accession>
<evidence type="ECO:0000256" key="6">
    <source>
        <dbReference type="RuleBase" id="RU004379"/>
    </source>
</evidence>
<organism evidence="7 8">
    <name type="scientific">Candidatus Cardinium hertigii</name>
    <dbReference type="NCBI Taxonomy" id="247481"/>
    <lineage>
        <taxon>Bacteria</taxon>
        <taxon>Pseudomonadati</taxon>
        <taxon>Bacteroidota</taxon>
        <taxon>Cytophagia</taxon>
        <taxon>Cytophagales</taxon>
        <taxon>Amoebophilaceae</taxon>
        <taxon>Candidatus Cardinium</taxon>
    </lineage>
</organism>
<feature type="transmembrane region" description="Helical" evidence="6">
    <location>
        <begin position="69"/>
        <end position="87"/>
    </location>
</feature>
<feature type="transmembrane region" description="Helical" evidence="6">
    <location>
        <begin position="99"/>
        <end position="121"/>
    </location>
</feature>
<dbReference type="PANTHER" id="PTHR23291">
    <property type="entry name" value="BAX INHIBITOR-RELATED"/>
    <property type="match status" value="1"/>
</dbReference>
<dbReference type="OrthoDB" id="9793828at2"/>
<evidence type="ECO:0000256" key="5">
    <source>
        <dbReference type="ARBA" id="ARBA00023136"/>
    </source>
</evidence>
<gene>
    <name evidence="7" type="primary">ybhL</name>
    <name evidence="7" type="ORF">DK880_01019</name>
</gene>
<dbReference type="GO" id="GO:0016020">
    <property type="term" value="C:membrane"/>
    <property type="evidence" value="ECO:0007669"/>
    <property type="project" value="UniProtKB-SubCell"/>
</dbReference>
<keyword evidence="3 6" id="KW-0812">Transmembrane</keyword>
<dbReference type="Pfam" id="PF01027">
    <property type="entry name" value="Bax1-I"/>
    <property type="match status" value="1"/>
</dbReference>
<name>A0A2Z3LF62_9BACT</name>
<evidence type="ECO:0000313" key="8">
    <source>
        <dbReference type="Proteomes" id="UP000245872"/>
    </source>
</evidence>
<reference evidence="7 8" key="1">
    <citation type="submission" date="2018-05" db="EMBL/GenBank/DDBJ databases">
        <title>Candidatus Cardinium hertigii Genome Assembly.</title>
        <authorList>
            <person name="Showmaker K.C."/>
            <person name="Walden K.O."/>
            <person name="Fields C.J."/>
            <person name="Lambert K.N."/>
            <person name="Hudson M.E."/>
        </authorList>
    </citation>
    <scope>NUCLEOTIDE SEQUENCE [LARGE SCALE GENOMIC DNA]</scope>
    <source>
        <strain evidence="8">cHgTN10</strain>
    </source>
</reference>
<comment type="similarity">
    <text evidence="2 6">Belongs to the BI1 family.</text>
</comment>
<comment type="subcellular location">
    <subcellularLocation>
        <location evidence="1">Membrane</location>
        <topology evidence="1">Multi-pass membrane protein</topology>
    </subcellularLocation>
</comment>
<dbReference type="RefSeq" id="WP_109997684.1">
    <property type="nucleotide sequence ID" value="NZ_CP029619.1"/>
</dbReference>
<sequence length="247" mass="27827">MINHYVRTYESARRTIDNGLQRYMVKVYAHLASALLLTTLAAAVTVLYAPLTRLLFTCDAYGCRVGYTGLGWVVVFLPVGIAMYIRSKGDAISFTRSRLLLTIYAVLTGMSLSTLAFYYSIGSLYKTFLVAASTFGCTSVYGYVTNRDLSQVGSFCRMAIWGLIISSLVNLFFQSSAIDFAISFVGVGVFTFFVAYYTQQLKSLYYEIQDSALAERAALMGAFLLYLNFLNIFIYLLRFFGERRRRD</sequence>
<dbReference type="Proteomes" id="UP000245872">
    <property type="component" value="Chromosome"/>
</dbReference>
<dbReference type="KEGG" id="cher:DK880_01019"/>
<evidence type="ECO:0000256" key="4">
    <source>
        <dbReference type="ARBA" id="ARBA00022989"/>
    </source>
</evidence>
<dbReference type="PANTHER" id="PTHR23291:SF50">
    <property type="entry name" value="PROTEIN LIFEGUARD 4"/>
    <property type="match status" value="1"/>
</dbReference>
<proteinExistence type="inferred from homology"/>
<dbReference type="CDD" id="cd10432">
    <property type="entry name" value="BI-1-like_bacterial"/>
    <property type="match status" value="1"/>
</dbReference>
<feature type="transmembrane region" description="Helical" evidence="6">
    <location>
        <begin position="152"/>
        <end position="173"/>
    </location>
</feature>
<feature type="transmembrane region" description="Helical" evidence="6">
    <location>
        <begin position="180"/>
        <end position="197"/>
    </location>
</feature>
<keyword evidence="5 6" id="KW-0472">Membrane</keyword>
<evidence type="ECO:0000256" key="1">
    <source>
        <dbReference type="ARBA" id="ARBA00004141"/>
    </source>
</evidence>
<feature type="transmembrane region" description="Helical" evidence="6">
    <location>
        <begin position="27"/>
        <end position="49"/>
    </location>
</feature>
<protein>
    <submittedName>
        <fullName evidence="7">Inner membrane protein YbhL</fullName>
    </submittedName>
</protein>